<evidence type="ECO:0000313" key="3">
    <source>
        <dbReference type="Proteomes" id="UP000275232"/>
    </source>
</evidence>
<gene>
    <name evidence="2" type="ORF">EG799_08260</name>
</gene>
<dbReference type="OrthoDB" id="7402802at2"/>
<evidence type="ECO:0000256" key="1">
    <source>
        <dbReference type="SAM" id="MobiDB-lite"/>
    </source>
</evidence>
<proteinExistence type="predicted"/>
<reference evidence="2 3" key="1">
    <citation type="submission" date="2018-11" db="EMBL/GenBank/DDBJ databases">
        <title>Erythrobacter spongiae sp. nov., isolated from a marine sponge.</title>
        <authorList>
            <person name="Zhuang L."/>
            <person name="Luo L."/>
        </authorList>
    </citation>
    <scope>NUCLEOTIDE SEQUENCE [LARGE SCALE GENOMIC DNA]</scope>
    <source>
        <strain evidence="2 3">HN-E23</strain>
    </source>
</reference>
<dbReference type="Proteomes" id="UP000275232">
    <property type="component" value="Unassembled WGS sequence"/>
</dbReference>
<comment type="caution">
    <text evidence="2">The sequence shown here is derived from an EMBL/GenBank/DDBJ whole genome shotgun (WGS) entry which is preliminary data.</text>
</comment>
<protein>
    <submittedName>
        <fullName evidence="2">Uncharacterized protein</fullName>
    </submittedName>
</protein>
<feature type="region of interest" description="Disordered" evidence="1">
    <location>
        <begin position="1"/>
        <end position="35"/>
    </location>
</feature>
<dbReference type="EMBL" id="RPFZ01000001">
    <property type="protein sequence ID" value="RPF71614.1"/>
    <property type="molecule type" value="Genomic_DNA"/>
</dbReference>
<keyword evidence="3" id="KW-1185">Reference proteome</keyword>
<evidence type="ECO:0000313" key="2">
    <source>
        <dbReference type="EMBL" id="RPF71614.1"/>
    </source>
</evidence>
<name>A0A3N5CRB0_9SPHN</name>
<organism evidence="2 3">
    <name type="scientific">Aurantiacibacter spongiae</name>
    <dbReference type="NCBI Taxonomy" id="2488860"/>
    <lineage>
        <taxon>Bacteria</taxon>
        <taxon>Pseudomonadati</taxon>
        <taxon>Pseudomonadota</taxon>
        <taxon>Alphaproteobacteria</taxon>
        <taxon>Sphingomonadales</taxon>
        <taxon>Erythrobacteraceae</taxon>
        <taxon>Aurantiacibacter</taxon>
    </lineage>
</organism>
<sequence length="343" mass="38247">MSAAPMDPERRRRIAARRDAGRTDPRSEPDPRVRGDVVPRLRELGVAFRPAPFGIWTPPWLTVSGSGVLWHASPPADVMETYRHPDYWRYPPLPGEDEADRARRADQVADMLWLVAEGQDHVTFGYDSQATGVVIAVADALPVLETLLPERVKVWIWGLPNYWLIESDESTFTLLSLPPEPDREDIHRRHLREEAYAAPLASVVAADGGALRLVSRRDAAPPHLRRPLALPDWKTREKSLKALVERGDVEGLADEVRAWLEARAPGDAPLLIDLRHEDAPLIEIAAATLLSSFAGVAAQLHHVDETPEGGLVRTDELVIFAQDADWRLKLYATGPYWRAEGAD</sequence>
<dbReference type="RefSeq" id="WP_123880242.1">
    <property type="nucleotide sequence ID" value="NZ_RPFZ01000001.1"/>
</dbReference>
<dbReference type="AlphaFoldDB" id="A0A3N5CRB0"/>
<accession>A0A3N5CRB0</accession>
<feature type="compositionally biased region" description="Basic and acidic residues" evidence="1">
    <location>
        <begin position="16"/>
        <end position="35"/>
    </location>
</feature>